<evidence type="ECO:0000256" key="3">
    <source>
        <dbReference type="ARBA" id="ARBA00022771"/>
    </source>
</evidence>
<dbReference type="PANTHER" id="PTHR11477:SF0">
    <property type="entry name" value="IP08861P-RELATED"/>
    <property type="match status" value="1"/>
</dbReference>
<dbReference type="CDD" id="cd00183">
    <property type="entry name" value="TFIIS_I"/>
    <property type="match status" value="1"/>
</dbReference>
<feature type="compositionally biased region" description="Polar residues" evidence="7">
    <location>
        <begin position="470"/>
        <end position="486"/>
    </location>
</feature>
<dbReference type="InterPro" id="IPR017923">
    <property type="entry name" value="TFIIS_N"/>
</dbReference>
<reference evidence="11" key="1">
    <citation type="journal article" date="2023" name="Proc. Natl. Acad. Sci. U.S.A.">
        <title>Genomic and structural basis for evolution of tropane alkaloid biosynthesis.</title>
        <authorList>
            <person name="Wanga Y.-J."/>
            <person name="Taina T."/>
            <person name="Yua J.-Y."/>
            <person name="Lia J."/>
            <person name="Xua B."/>
            <person name="Chenc J."/>
            <person name="D'Auriad J.C."/>
            <person name="Huanga J.-P."/>
            <person name="Huanga S.-X."/>
        </authorList>
    </citation>
    <scope>NUCLEOTIDE SEQUENCE [LARGE SCALE GENOMIC DNA]</scope>
    <source>
        <strain evidence="11">cv. KIB-2019</strain>
    </source>
</reference>
<dbReference type="InterPro" id="IPR012340">
    <property type="entry name" value="NA-bd_OB-fold"/>
</dbReference>
<feature type="region of interest" description="Disordered" evidence="7">
    <location>
        <begin position="143"/>
        <end position="164"/>
    </location>
</feature>
<dbReference type="Gene3D" id="1.20.930.10">
    <property type="entry name" value="Conserved domain common to transcription factors TFIIS, elongin A, CRSP70"/>
    <property type="match status" value="1"/>
</dbReference>
<dbReference type="EMBL" id="JAJAGQ010000015">
    <property type="protein sequence ID" value="KAJ8542044.1"/>
    <property type="molecule type" value="Genomic_DNA"/>
</dbReference>
<dbReference type="GO" id="GO:0006351">
    <property type="term" value="P:DNA-templated transcription"/>
    <property type="evidence" value="ECO:0007669"/>
    <property type="project" value="InterPro"/>
</dbReference>
<dbReference type="GO" id="GO:0005634">
    <property type="term" value="C:nucleus"/>
    <property type="evidence" value="ECO:0007669"/>
    <property type="project" value="UniProtKB-SubCell"/>
</dbReference>
<keyword evidence="5 6" id="KW-0539">Nucleus</keyword>
<evidence type="ECO:0000256" key="1">
    <source>
        <dbReference type="ARBA" id="ARBA00004123"/>
    </source>
</evidence>
<keyword evidence="11" id="KW-1185">Reference proteome</keyword>
<keyword evidence="2" id="KW-0479">Metal-binding</keyword>
<accession>A0A9Q1R4H8</accession>
<organism evidence="10 11">
    <name type="scientific">Anisodus acutangulus</name>
    <dbReference type="NCBI Taxonomy" id="402998"/>
    <lineage>
        <taxon>Eukaryota</taxon>
        <taxon>Viridiplantae</taxon>
        <taxon>Streptophyta</taxon>
        <taxon>Embryophyta</taxon>
        <taxon>Tracheophyta</taxon>
        <taxon>Spermatophyta</taxon>
        <taxon>Magnoliopsida</taxon>
        <taxon>eudicotyledons</taxon>
        <taxon>Gunneridae</taxon>
        <taxon>Pentapetalae</taxon>
        <taxon>asterids</taxon>
        <taxon>lamiids</taxon>
        <taxon>Solanales</taxon>
        <taxon>Solanaceae</taxon>
        <taxon>Solanoideae</taxon>
        <taxon>Hyoscyameae</taxon>
        <taxon>Anisodus</taxon>
    </lineage>
</organism>
<dbReference type="Pfam" id="PF07500">
    <property type="entry name" value="TFIIS_M"/>
    <property type="match status" value="1"/>
</dbReference>
<dbReference type="InterPro" id="IPR035441">
    <property type="entry name" value="TFIIS/LEDGF_dom_sf"/>
</dbReference>
<evidence type="ECO:0000259" key="9">
    <source>
        <dbReference type="PROSITE" id="PS51321"/>
    </source>
</evidence>
<evidence type="ECO:0000313" key="10">
    <source>
        <dbReference type="EMBL" id="KAJ8542044.1"/>
    </source>
</evidence>
<dbReference type="InterPro" id="IPR003617">
    <property type="entry name" value="TFIIS/CRSP70_N_sub"/>
</dbReference>
<keyword evidence="3" id="KW-0863">Zinc-finger</keyword>
<evidence type="ECO:0000256" key="6">
    <source>
        <dbReference type="PROSITE-ProRule" id="PRU00649"/>
    </source>
</evidence>
<comment type="caution">
    <text evidence="10">The sequence shown here is derived from an EMBL/GenBank/DDBJ whole genome shotgun (WGS) entry which is preliminary data.</text>
</comment>
<dbReference type="SUPFAM" id="SSF46942">
    <property type="entry name" value="Elongation factor TFIIS domain 2"/>
    <property type="match status" value="1"/>
</dbReference>
<feature type="domain" description="TFIIS N-terminal" evidence="8">
    <location>
        <begin position="51"/>
        <end position="130"/>
    </location>
</feature>
<evidence type="ECO:0000313" key="11">
    <source>
        <dbReference type="Proteomes" id="UP001152561"/>
    </source>
</evidence>
<evidence type="ECO:0000256" key="2">
    <source>
        <dbReference type="ARBA" id="ARBA00022723"/>
    </source>
</evidence>
<dbReference type="GO" id="GO:0008270">
    <property type="term" value="F:zinc ion binding"/>
    <property type="evidence" value="ECO:0007669"/>
    <property type="project" value="UniProtKB-KW"/>
</dbReference>
<dbReference type="Gene3D" id="1.10.472.30">
    <property type="entry name" value="Transcription elongation factor S-II, central domain"/>
    <property type="match status" value="1"/>
</dbReference>
<evidence type="ECO:0000256" key="7">
    <source>
        <dbReference type="SAM" id="MobiDB-lite"/>
    </source>
</evidence>
<name>A0A9Q1R4H8_9SOLA</name>
<comment type="subcellular location">
    <subcellularLocation>
        <location evidence="1 6">Nucleus</location>
    </subcellularLocation>
</comment>
<evidence type="ECO:0000259" key="8">
    <source>
        <dbReference type="PROSITE" id="PS51319"/>
    </source>
</evidence>
<sequence length="486" mass="54345">MKGSFLAFDEFYGTSAQVLGFHSAVKFRNGVFNSAITFVKFMEKELIELFETVKRAADAAAVDGGADSSPEESRCLDVLKELKKFPVNYQVLVSSQVGKRLRQLTKHPREKIQALASDVVQNWKNIIVRETIKNKNSNGVNGESVKDECAGPTANGATKSHKVDSVKVEKVSRVDNVKVERTTSKSENVVKTESSFAEKKVERVNVVKTEKSSSNVASAAPPKLGALIYCKDSVRDKVRELLAEALCKVSGEVDEDLNDEVNACDPYRVAVQVETAMFEKWGRSNGAQKFKYRSIMFNIKDQNNQDFRKKVLLGKFPAHSITELTPEEMASEERQKQNEKIKEKALYNSERGLPAQASTDKFKCEFILLIWDELLGLKIRVFLIVKGNFVVVDESGGEEAVESGRKVGCVVTKVLYYEQVRVLQKSPQWPEIFKSVAVESSKQELLSHSNHIKENEDSSDDDDGLPPLEANSNRLNPFQLESDTDT</sequence>
<dbReference type="SUPFAM" id="SSF47676">
    <property type="entry name" value="Conserved domain common to transcription factors TFIIS, elongin A, CRSP70"/>
    <property type="match status" value="1"/>
</dbReference>
<dbReference type="SMART" id="SM00510">
    <property type="entry name" value="TFS2M"/>
    <property type="match status" value="1"/>
</dbReference>
<dbReference type="Proteomes" id="UP001152561">
    <property type="component" value="Unassembled WGS sequence"/>
</dbReference>
<feature type="region of interest" description="Disordered" evidence="7">
    <location>
        <begin position="447"/>
        <end position="486"/>
    </location>
</feature>
<evidence type="ECO:0000256" key="5">
    <source>
        <dbReference type="ARBA" id="ARBA00023242"/>
    </source>
</evidence>
<dbReference type="OrthoDB" id="44867at2759"/>
<keyword evidence="4" id="KW-0862">Zinc</keyword>
<dbReference type="AlphaFoldDB" id="A0A9Q1R4H8"/>
<dbReference type="Pfam" id="PF08711">
    <property type="entry name" value="Med26"/>
    <property type="match status" value="1"/>
</dbReference>
<dbReference type="SMART" id="SM00509">
    <property type="entry name" value="TFS2N"/>
    <property type="match status" value="1"/>
</dbReference>
<proteinExistence type="predicted"/>
<evidence type="ECO:0000256" key="4">
    <source>
        <dbReference type="ARBA" id="ARBA00022833"/>
    </source>
</evidence>
<dbReference type="Gene3D" id="2.40.50.140">
    <property type="entry name" value="Nucleic acid-binding proteins"/>
    <property type="match status" value="1"/>
</dbReference>
<feature type="domain" description="TFIIS central" evidence="9">
    <location>
        <begin position="234"/>
        <end position="357"/>
    </location>
</feature>
<dbReference type="InterPro" id="IPR003618">
    <property type="entry name" value="TFIIS_cen_dom"/>
</dbReference>
<dbReference type="InterPro" id="IPR036575">
    <property type="entry name" value="TFIIS_cen_dom_sf"/>
</dbReference>
<gene>
    <name evidence="10" type="ORF">K7X08_016910</name>
</gene>
<dbReference type="PROSITE" id="PS51321">
    <property type="entry name" value="TFIIS_CENTRAL"/>
    <property type="match status" value="1"/>
</dbReference>
<dbReference type="PANTHER" id="PTHR11477">
    <property type="entry name" value="TRANSCRIPTION FACTOR S-II ZINC FINGER DOMAIN-CONTAINING PROTEIN"/>
    <property type="match status" value="1"/>
</dbReference>
<dbReference type="PROSITE" id="PS51319">
    <property type="entry name" value="TFIIS_N"/>
    <property type="match status" value="1"/>
</dbReference>
<protein>
    <submittedName>
        <fullName evidence="10">Uncharacterized protein</fullName>
    </submittedName>
</protein>